<proteinExistence type="predicted"/>
<protein>
    <submittedName>
        <fullName evidence="1">Uncharacterized protein</fullName>
    </submittedName>
</protein>
<evidence type="ECO:0000313" key="2">
    <source>
        <dbReference type="Proteomes" id="UP000461595"/>
    </source>
</evidence>
<name>A0A7X3G800_9STRE</name>
<dbReference type="Proteomes" id="UP000461595">
    <property type="component" value="Unassembled WGS sequence"/>
</dbReference>
<sequence>MVSLAERYADYPVQPFISEQQALDHAQGKVAPAVPRKNMELLEGEILAGDVILLWRIALGTFTTESVFPKYFEYTYGIDAPHNLQVLEERGLVRQQKARESLAHINAGQKKAILKNQGVKGFSKMKAAELDQALLDQVEDQALEASFDIRGYCLTAQGQALFDQHTEVLDRHPKKG</sequence>
<comment type="caution">
    <text evidence="1">The sequence shown here is derived from an EMBL/GenBank/DDBJ whole genome shotgun (WGS) entry which is preliminary data.</text>
</comment>
<gene>
    <name evidence="1" type="ORF">E5983_04110</name>
</gene>
<dbReference type="OrthoDB" id="2180340at2"/>
<accession>A0A7X3G800</accession>
<dbReference type="EMBL" id="WSRS01000027">
    <property type="protein sequence ID" value="MVX58831.1"/>
    <property type="molecule type" value="Genomic_DNA"/>
</dbReference>
<dbReference type="RefSeq" id="WP_160332642.1">
    <property type="nucleotide sequence ID" value="NZ_WSRS01000027.1"/>
</dbReference>
<evidence type="ECO:0000313" key="1">
    <source>
        <dbReference type="EMBL" id="MVX58831.1"/>
    </source>
</evidence>
<dbReference type="AlphaFoldDB" id="A0A7X3G800"/>
<organism evidence="1 2">
    <name type="scientific">Streptococcus danieliae</name>
    <dbReference type="NCBI Taxonomy" id="747656"/>
    <lineage>
        <taxon>Bacteria</taxon>
        <taxon>Bacillati</taxon>
        <taxon>Bacillota</taxon>
        <taxon>Bacilli</taxon>
        <taxon>Lactobacillales</taxon>
        <taxon>Streptococcaceae</taxon>
        <taxon>Streptococcus</taxon>
    </lineage>
</organism>
<reference evidence="1 2" key="1">
    <citation type="submission" date="2019-12" db="EMBL/GenBank/DDBJ databases">
        <title>Microbes associate with the intestines of laboratory mice.</title>
        <authorList>
            <person name="Navarre W."/>
            <person name="Wong E."/>
        </authorList>
    </citation>
    <scope>NUCLEOTIDE SEQUENCE [LARGE SCALE GENOMIC DNA]</scope>
    <source>
        <strain evidence="1 2">NM51_B2-22</strain>
    </source>
</reference>